<organism evidence="2 3">
    <name type="scientific">Chryseobacterium gambrini</name>
    <dbReference type="NCBI Taxonomy" id="373672"/>
    <lineage>
        <taxon>Bacteria</taxon>
        <taxon>Pseudomonadati</taxon>
        <taxon>Bacteroidota</taxon>
        <taxon>Flavobacteriia</taxon>
        <taxon>Flavobacteriales</taxon>
        <taxon>Weeksellaceae</taxon>
        <taxon>Chryseobacterium group</taxon>
        <taxon>Chryseobacterium</taxon>
    </lineage>
</organism>
<dbReference type="EMBL" id="FTOV01000006">
    <property type="protein sequence ID" value="SIT08828.1"/>
    <property type="molecule type" value="Genomic_DNA"/>
</dbReference>
<proteinExistence type="predicted"/>
<evidence type="ECO:0000313" key="3">
    <source>
        <dbReference type="Proteomes" id="UP000185781"/>
    </source>
</evidence>
<evidence type="ECO:0000259" key="1">
    <source>
        <dbReference type="Pfam" id="PF13648"/>
    </source>
</evidence>
<accession>A0A1N7PE37</accession>
<dbReference type="PROSITE" id="PS51257">
    <property type="entry name" value="PROKAR_LIPOPROTEIN"/>
    <property type="match status" value="1"/>
</dbReference>
<dbReference type="OrthoDB" id="1262396at2"/>
<dbReference type="Proteomes" id="UP000185781">
    <property type="component" value="Unassembled WGS sequence"/>
</dbReference>
<reference evidence="2 3" key="1">
    <citation type="submission" date="2017-01" db="EMBL/GenBank/DDBJ databases">
        <authorList>
            <person name="Mah S.A."/>
            <person name="Swanson W.J."/>
            <person name="Moy G.W."/>
            <person name="Vacquier V.D."/>
        </authorList>
    </citation>
    <scope>NUCLEOTIDE SEQUENCE [LARGE SCALE GENOMIC DNA]</scope>
    <source>
        <strain evidence="2 3">DSM 18014</strain>
    </source>
</reference>
<feature type="domain" description="Lipocalin-like" evidence="1">
    <location>
        <begin position="30"/>
        <end position="121"/>
    </location>
</feature>
<dbReference type="Pfam" id="PF13648">
    <property type="entry name" value="Lipocalin_4"/>
    <property type="match status" value="1"/>
</dbReference>
<dbReference type="AlphaFoldDB" id="A0A1N7PE37"/>
<protein>
    <submittedName>
        <fullName evidence="2">Lipocalin-like domain-containing protein</fullName>
    </submittedName>
</protein>
<name>A0A1N7PE37_9FLAO</name>
<evidence type="ECO:0000313" key="2">
    <source>
        <dbReference type="EMBL" id="SIT08828.1"/>
    </source>
</evidence>
<dbReference type="STRING" id="373672.SAMN05421785_106185"/>
<gene>
    <name evidence="2" type="ORF">SAMN05421785_106185</name>
</gene>
<dbReference type="InterPro" id="IPR024311">
    <property type="entry name" value="Lipocalin-like"/>
</dbReference>
<sequence>MKKILFLAISAGFLFTACKSDDDDVYASVVGVWKPSREMAVSGKNGSTIYNDPSSSCYKKSTFDFKSNNTMVSNIFDDGMSGNCENLGTDTSSYSYDPLNKQIVIDGEASEVLKLTNNEMHIVSDYSDEDGDGIDDKIVLILTR</sequence>
<dbReference type="RefSeq" id="WP_076393504.1">
    <property type="nucleotide sequence ID" value="NZ_FTOV01000006.1"/>
</dbReference>